<dbReference type="PROSITE" id="PS51747">
    <property type="entry name" value="CYT_DCMP_DEAMINASES_2"/>
    <property type="match status" value="1"/>
</dbReference>
<dbReference type="PROSITE" id="PS00903">
    <property type="entry name" value="CYT_DCMP_DEAMINASES_1"/>
    <property type="match status" value="1"/>
</dbReference>
<comment type="catalytic activity">
    <reaction evidence="9">
        <text>cytidine + H2O + H(+) = uridine + NH4(+)</text>
        <dbReference type="Rhea" id="RHEA:16069"/>
        <dbReference type="ChEBI" id="CHEBI:15377"/>
        <dbReference type="ChEBI" id="CHEBI:15378"/>
        <dbReference type="ChEBI" id="CHEBI:16704"/>
        <dbReference type="ChEBI" id="CHEBI:17562"/>
        <dbReference type="ChEBI" id="CHEBI:28938"/>
        <dbReference type="EC" id="3.5.4.5"/>
    </reaction>
</comment>
<dbReference type="InterPro" id="IPR016193">
    <property type="entry name" value="Cytidine_deaminase-like"/>
</dbReference>
<gene>
    <name evidence="11" type="ORF">ASZ90_018339</name>
</gene>
<dbReference type="GO" id="GO:0004126">
    <property type="term" value="F:cytidine deaminase activity"/>
    <property type="evidence" value="ECO:0007669"/>
    <property type="project" value="UniProtKB-EC"/>
</dbReference>
<evidence type="ECO:0000259" key="10">
    <source>
        <dbReference type="PROSITE" id="PS51747"/>
    </source>
</evidence>
<evidence type="ECO:0000256" key="2">
    <source>
        <dbReference type="ARBA" id="ARBA00003949"/>
    </source>
</evidence>
<dbReference type="PANTHER" id="PTHR11644">
    <property type="entry name" value="CYTIDINE DEAMINASE"/>
    <property type="match status" value="1"/>
</dbReference>
<dbReference type="NCBIfam" id="TIGR01354">
    <property type="entry name" value="cyt_deam_tetra"/>
    <property type="match status" value="1"/>
</dbReference>
<dbReference type="Pfam" id="PF00383">
    <property type="entry name" value="dCMP_cyt_deam_1"/>
    <property type="match status" value="1"/>
</dbReference>
<dbReference type="SUPFAM" id="SSF53927">
    <property type="entry name" value="Cytidine deaminase-like"/>
    <property type="match status" value="1"/>
</dbReference>
<comment type="similarity">
    <text evidence="3">Belongs to the cytidine and deoxycytidylate deaminase family.</text>
</comment>
<dbReference type="InterPro" id="IPR006262">
    <property type="entry name" value="Cyt_deam_tetra"/>
</dbReference>
<evidence type="ECO:0000256" key="8">
    <source>
        <dbReference type="ARBA" id="ARBA00032005"/>
    </source>
</evidence>
<keyword evidence="7" id="KW-0862">Zinc</keyword>
<dbReference type="FunFam" id="3.40.140.10:FF:000008">
    <property type="entry name" value="Cytidine deaminase"/>
    <property type="match status" value="1"/>
</dbReference>
<evidence type="ECO:0000256" key="5">
    <source>
        <dbReference type="ARBA" id="ARBA00022723"/>
    </source>
</evidence>
<comment type="function">
    <text evidence="2">This enzyme scavenges exogenous and endogenous cytidine and 2'-deoxycytidine for UMP synthesis.</text>
</comment>
<dbReference type="EMBL" id="LNQE01001853">
    <property type="protein sequence ID" value="KUG04332.1"/>
    <property type="molecule type" value="Genomic_DNA"/>
</dbReference>
<evidence type="ECO:0000313" key="11">
    <source>
        <dbReference type="EMBL" id="KUG04332.1"/>
    </source>
</evidence>
<feature type="domain" description="CMP/dCMP-type deaminase" evidence="10">
    <location>
        <begin position="1"/>
        <end position="127"/>
    </location>
</feature>
<dbReference type="PANTHER" id="PTHR11644:SF2">
    <property type="entry name" value="CYTIDINE DEAMINASE"/>
    <property type="match status" value="1"/>
</dbReference>
<dbReference type="GO" id="GO:0005829">
    <property type="term" value="C:cytosol"/>
    <property type="evidence" value="ECO:0007669"/>
    <property type="project" value="TreeGrafter"/>
</dbReference>
<protein>
    <recommendedName>
        <fullName evidence="4">cytidine deaminase</fullName>
        <ecNumber evidence="4">3.5.4.5</ecNumber>
    </recommendedName>
    <alternativeName>
        <fullName evidence="8">Cytidine aminohydrolase</fullName>
    </alternativeName>
</protein>
<name>A0A0W8E6W0_9ZZZZ</name>
<dbReference type="GO" id="GO:0008270">
    <property type="term" value="F:zinc ion binding"/>
    <property type="evidence" value="ECO:0007669"/>
    <property type="project" value="InterPro"/>
</dbReference>
<evidence type="ECO:0000256" key="7">
    <source>
        <dbReference type="ARBA" id="ARBA00022833"/>
    </source>
</evidence>
<evidence type="ECO:0000256" key="1">
    <source>
        <dbReference type="ARBA" id="ARBA00001947"/>
    </source>
</evidence>
<keyword evidence="6 11" id="KW-0378">Hydrolase</keyword>
<proteinExistence type="inferred from homology"/>
<reference evidence="11" key="1">
    <citation type="journal article" date="2015" name="Proc. Natl. Acad. Sci. U.S.A.">
        <title>Networks of energetic and metabolic interactions define dynamics in microbial communities.</title>
        <authorList>
            <person name="Embree M."/>
            <person name="Liu J.K."/>
            <person name="Al-Bassam M.M."/>
            <person name="Zengler K."/>
        </authorList>
    </citation>
    <scope>NUCLEOTIDE SEQUENCE</scope>
</reference>
<sequence length="131" mass="13914">MDAGCLIEEARKAQLKSYSPYSGYKVGAALLGKTGKIYTGTNIENSSYGLSICAERTALFNAVNNGEVEFSAIAVSSSGSGYVYPCGACLQVLAEFASDLQVIVSNEKDGFEQYLLSDLLPQAFKLSTQEG</sequence>
<dbReference type="GO" id="GO:0055086">
    <property type="term" value="P:nucleobase-containing small molecule metabolic process"/>
    <property type="evidence" value="ECO:0007669"/>
    <property type="project" value="UniProtKB-ARBA"/>
</dbReference>
<dbReference type="Gene3D" id="3.40.140.10">
    <property type="entry name" value="Cytidine Deaminase, domain 2"/>
    <property type="match status" value="1"/>
</dbReference>
<organism evidence="11">
    <name type="scientific">hydrocarbon metagenome</name>
    <dbReference type="NCBI Taxonomy" id="938273"/>
    <lineage>
        <taxon>unclassified sequences</taxon>
        <taxon>metagenomes</taxon>
        <taxon>ecological metagenomes</taxon>
    </lineage>
</organism>
<dbReference type="CDD" id="cd01283">
    <property type="entry name" value="cytidine_deaminase"/>
    <property type="match status" value="1"/>
</dbReference>
<dbReference type="InterPro" id="IPR016192">
    <property type="entry name" value="APOBEC/CMP_deaminase_Zn-bd"/>
</dbReference>
<comment type="caution">
    <text evidence="11">The sequence shown here is derived from an EMBL/GenBank/DDBJ whole genome shotgun (WGS) entry which is preliminary data.</text>
</comment>
<comment type="cofactor">
    <cofactor evidence="1">
        <name>Zn(2+)</name>
        <dbReference type="ChEBI" id="CHEBI:29105"/>
    </cofactor>
</comment>
<dbReference type="GO" id="GO:0072527">
    <property type="term" value="P:pyrimidine-containing compound metabolic process"/>
    <property type="evidence" value="ECO:0007669"/>
    <property type="project" value="UniProtKB-ARBA"/>
</dbReference>
<dbReference type="NCBIfam" id="NF004064">
    <property type="entry name" value="PRK05578.1"/>
    <property type="match status" value="1"/>
</dbReference>
<dbReference type="GO" id="GO:0042802">
    <property type="term" value="F:identical protein binding"/>
    <property type="evidence" value="ECO:0007669"/>
    <property type="project" value="UniProtKB-ARBA"/>
</dbReference>
<evidence type="ECO:0000256" key="3">
    <source>
        <dbReference type="ARBA" id="ARBA00006576"/>
    </source>
</evidence>
<evidence type="ECO:0000256" key="6">
    <source>
        <dbReference type="ARBA" id="ARBA00022801"/>
    </source>
</evidence>
<dbReference type="InterPro" id="IPR050202">
    <property type="entry name" value="Cyt/Deoxycyt_deaminase"/>
</dbReference>
<accession>A0A0W8E6W0</accession>
<keyword evidence="5" id="KW-0479">Metal-binding</keyword>
<dbReference type="AlphaFoldDB" id="A0A0W8E6W0"/>
<evidence type="ECO:0000256" key="9">
    <source>
        <dbReference type="ARBA" id="ARBA00049558"/>
    </source>
</evidence>
<dbReference type="InterPro" id="IPR002125">
    <property type="entry name" value="CMP_dCMP_dom"/>
</dbReference>
<evidence type="ECO:0000256" key="4">
    <source>
        <dbReference type="ARBA" id="ARBA00012783"/>
    </source>
</evidence>
<dbReference type="EC" id="3.5.4.5" evidence="4"/>